<proteinExistence type="predicted"/>
<reference evidence="2" key="1">
    <citation type="submission" date="2012-07" db="EMBL/GenBank/DDBJ databases">
        <title>Genome of the Chinese tree shrew, a rising model animal genetically related to primates.</title>
        <authorList>
            <person name="Zhang G."/>
            <person name="Fan Y."/>
            <person name="Yao Y."/>
            <person name="Huang Z."/>
        </authorList>
    </citation>
    <scope>NUCLEOTIDE SEQUENCE [LARGE SCALE GENOMIC DNA]</scope>
</reference>
<evidence type="ECO:0000313" key="2">
    <source>
        <dbReference type="Proteomes" id="UP000011518"/>
    </source>
</evidence>
<accession>L9KFF3</accession>
<dbReference type="EMBL" id="KB320876">
    <property type="protein sequence ID" value="ELW61456.1"/>
    <property type="molecule type" value="Genomic_DNA"/>
</dbReference>
<reference evidence="2" key="2">
    <citation type="journal article" date="2013" name="Nat. Commun.">
        <title>Genome of the Chinese tree shrew.</title>
        <authorList>
            <person name="Fan Y."/>
            <person name="Huang Z.Y."/>
            <person name="Cao C.C."/>
            <person name="Chen C.S."/>
            <person name="Chen Y.X."/>
            <person name="Fan D.D."/>
            <person name="He J."/>
            <person name="Hou H.L."/>
            <person name="Hu L."/>
            <person name="Hu X.T."/>
            <person name="Jiang X.T."/>
            <person name="Lai R."/>
            <person name="Lang Y.S."/>
            <person name="Liang B."/>
            <person name="Liao S.G."/>
            <person name="Mu D."/>
            <person name="Ma Y.Y."/>
            <person name="Niu Y.Y."/>
            <person name="Sun X.Q."/>
            <person name="Xia J.Q."/>
            <person name="Xiao J."/>
            <person name="Xiong Z.Q."/>
            <person name="Xu L."/>
            <person name="Yang L."/>
            <person name="Zhang Y."/>
            <person name="Zhao W."/>
            <person name="Zhao X.D."/>
            <person name="Zheng Y.T."/>
            <person name="Zhou J.M."/>
            <person name="Zhu Y.B."/>
            <person name="Zhang G.J."/>
            <person name="Wang J."/>
            <person name="Yao Y.G."/>
        </authorList>
    </citation>
    <scope>NUCLEOTIDE SEQUENCE [LARGE SCALE GENOMIC DNA]</scope>
</reference>
<gene>
    <name evidence="1" type="ORF">TREES_T100001837</name>
</gene>
<dbReference type="AlphaFoldDB" id="L9KFF3"/>
<keyword evidence="2" id="KW-1185">Reference proteome</keyword>
<dbReference type="InParanoid" id="L9KFF3"/>
<name>L9KFF3_TUPCH</name>
<protein>
    <submittedName>
        <fullName evidence="1">Uncharacterized protein</fullName>
    </submittedName>
</protein>
<sequence>MLLAEAGNEVGQQLLPPDSKYEVEGLPSSDILPYLCSADTWLGPQYSQGKTEPSSILCSGSGLSNDGYVVTGHWFRAQRPCRDSTSVLEDAAARHTSALAAVLSGSSRSGENALPLLKSKVAMTSSISGPGTEGTVLRKQKQGSRALGEASLRSGPAVWIATSCPWDLRPKVRNLVLASQGRQFCELEDTSRAERWRHQTSDPHTALLPPSLVNLLLHSLLCAVPREDVPPPQHWIDAISWLSLACYTKQCTNLSLTLSLQLEQTAE</sequence>
<evidence type="ECO:0000313" key="1">
    <source>
        <dbReference type="EMBL" id="ELW61456.1"/>
    </source>
</evidence>
<dbReference type="Proteomes" id="UP000011518">
    <property type="component" value="Unassembled WGS sequence"/>
</dbReference>
<organism evidence="1 2">
    <name type="scientific">Tupaia chinensis</name>
    <name type="common">Chinese tree shrew</name>
    <name type="synonym">Tupaia belangeri chinensis</name>
    <dbReference type="NCBI Taxonomy" id="246437"/>
    <lineage>
        <taxon>Eukaryota</taxon>
        <taxon>Metazoa</taxon>
        <taxon>Chordata</taxon>
        <taxon>Craniata</taxon>
        <taxon>Vertebrata</taxon>
        <taxon>Euteleostomi</taxon>
        <taxon>Mammalia</taxon>
        <taxon>Eutheria</taxon>
        <taxon>Euarchontoglires</taxon>
        <taxon>Scandentia</taxon>
        <taxon>Tupaiidae</taxon>
        <taxon>Tupaia</taxon>
    </lineage>
</organism>